<dbReference type="EMBL" id="UYYB01009918">
    <property type="protein sequence ID" value="VDM68769.1"/>
    <property type="molecule type" value="Genomic_DNA"/>
</dbReference>
<gene>
    <name evidence="3" type="ORF">SVUK_LOCUS3767</name>
</gene>
<proteinExistence type="predicted"/>
<protein>
    <recommendedName>
        <fullName evidence="2">Ground-like domain-containing protein</fullName>
    </recommendedName>
</protein>
<dbReference type="OrthoDB" id="5843663at2759"/>
<dbReference type="Proteomes" id="UP000270094">
    <property type="component" value="Unassembled WGS sequence"/>
</dbReference>
<keyword evidence="4" id="KW-1185">Reference proteome</keyword>
<dbReference type="Pfam" id="PF04155">
    <property type="entry name" value="Ground-like"/>
    <property type="match status" value="1"/>
</dbReference>
<dbReference type="InterPro" id="IPR007284">
    <property type="entry name" value="Ground-like_dom"/>
</dbReference>
<feature type="compositionally biased region" description="Basic and acidic residues" evidence="1">
    <location>
        <begin position="168"/>
        <end position="177"/>
    </location>
</feature>
<organism evidence="3 4">
    <name type="scientific">Strongylus vulgaris</name>
    <name type="common">Blood worm</name>
    <dbReference type="NCBI Taxonomy" id="40348"/>
    <lineage>
        <taxon>Eukaryota</taxon>
        <taxon>Metazoa</taxon>
        <taxon>Ecdysozoa</taxon>
        <taxon>Nematoda</taxon>
        <taxon>Chromadorea</taxon>
        <taxon>Rhabditida</taxon>
        <taxon>Rhabditina</taxon>
        <taxon>Rhabditomorpha</taxon>
        <taxon>Strongyloidea</taxon>
        <taxon>Strongylidae</taxon>
        <taxon>Strongylus</taxon>
    </lineage>
</organism>
<dbReference type="AlphaFoldDB" id="A0A3P7IP72"/>
<dbReference type="SUPFAM" id="SSF101447">
    <property type="entry name" value="Formin homology 2 domain (FH2 domain)"/>
    <property type="match status" value="1"/>
</dbReference>
<feature type="region of interest" description="Disordered" evidence="1">
    <location>
        <begin position="137"/>
        <end position="177"/>
    </location>
</feature>
<evidence type="ECO:0000313" key="4">
    <source>
        <dbReference type="Proteomes" id="UP000270094"/>
    </source>
</evidence>
<evidence type="ECO:0000256" key="1">
    <source>
        <dbReference type="SAM" id="MobiDB-lite"/>
    </source>
</evidence>
<accession>A0A3P7IP72</accession>
<sequence>MGGGGGGGCCCPAAAPPPPPPPPPPVQSCCCCGGRKKREALPVIARELSKREAVQVITHKLKKKCNSNKLLEILNKGMKEDAELSLKAISAKLKGSNDYVVVCSEKELTFAMETREYCTVDRSTVKCGIFRHKAKTTESITEENEEGEDSNEEDKEVEDEGEEEIEDRTEVIIRKAD</sequence>
<evidence type="ECO:0000313" key="3">
    <source>
        <dbReference type="EMBL" id="VDM68769.1"/>
    </source>
</evidence>
<reference evidence="3 4" key="1">
    <citation type="submission" date="2018-11" db="EMBL/GenBank/DDBJ databases">
        <authorList>
            <consortium name="Pathogen Informatics"/>
        </authorList>
    </citation>
    <scope>NUCLEOTIDE SEQUENCE [LARGE SCALE GENOMIC DNA]</scope>
</reference>
<evidence type="ECO:0000259" key="2">
    <source>
        <dbReference type="Pfam" id="PF04155"/>
    </source>
</evidence>
<feature type="domain" description="Ground-like" evidence="2">
    <location>
        <begin position="63"/>
        <end position="130"/>
    </location>
</feature>
<feature type="compositionally biased region" description="Acidic residues" evidence="1">
    <location>
        <begin position="140"/>
        <end position="167"/>
    </location>
</feature>
<name>A0A3P7IP72_STRVU</name>